<comment type="cofactor">
    <cofactor evidence="1 7">
        <name>Zn(2+)</name>
        <dbReference type="ChEBI" id="CHEBI:29105"/>
    </cofactor>
</comment>
<dbReference type="InterPro" id="IPR036291">
    <property type="entry name" value="NAD(P)-bd_dom_sf"/>
</dbReference>
<evidence type="ECO:0000313" key="9">
    <source>
        <dbReference type="EMBL" id="MBF4163294.1"/>
    </source>
</evidence>
<dbReference type="Gene3D" id="3.90.180.10">
    <property type="entry name" value="Medium-chain alcohol dehydrogenases, catalytic domain"/>
    <property type="match status" value="1"/>
</dbReference>
<name>A0A930V504_9ACTN</name>
<dbReference type="CDD" id="cd08279">
    <property type="entry name" value="Zn_ADH_class_III"/>
    <property type="match status" value="1"/>
</dbReference>
<evidence type="ECO:0000256" key="6">
    <source>
        <dbReference type="ARBA" id="ARBA00023027"/>
    </source>
</evidence>
<dbReference type="GO" id="GO:0046294">
    <property type="term" value="P:formaldehyde catabolic process"/>
    <property type="evidence" value="ECO:0007669"/>
    <property type="project" value="TreeGrafter"/>
</dbReference>
<dbReference type="SMART" id="SM00829">
    <property type="entry name" value="PKS_ER"/>
    <property type="match status" value="1"/>
</dbReference>
<evidence type="ECO:0000256" key="5">
    <source>
        <dbReference type="ARBA" id="ARBA00023002"/>
    </source>
</evidence>
<dbReference type="EMBL" id="JADIVZ010000010">
    <property type="protein sequence ID" value="MBF4163294.1"/>
    <property type="molecule type" value="Genomic_DNA"/>
</dbReference>
<gene>
    <name evidence="9" type="ORF">ISG29_16510</name>
</gene>
<reference evidence="9" key="1">
    <citation type="submission" date="2020-11" db="EMBL/GenBank/DDBJ databases">
        <title>Nocardioides sp. CBS4Y-1, whole genome shotgun sequence.</title>
        <authorList>
            <person name="Tuo L."/>
        </authorList>
    </citation>
    <scope>NUCLEOTIDE SEQUENCE</scope>
    <source>
        <strain evidence="9">CBS4Y-1</strain>
    </source>
</reference>
<evidence type="ECO:0000256" key="2">
    <source>
        <dbReference type="ARBA" id="ARBA00008072"/>
    </source>
</evidence>
<dbReference type="SUPFAM" id="SSF51735">
    <property type="entry name" value="NAD(P)-binding Rossmann-fold domains"/>
    <property type="match status" value="1"/>
</dbReference>
<proteinExistence type="inferred from homology"/>
<dbReference type="GO" id="GO:0051903">
    <property type="term" value="F:S-(hydroxymethyl)glutathione dehydrogenase [NAD(P)+] activity"/>
    <property type="evidence" value="ECO:0007669"/>
    <property type="project" value="TreeGrafter"/>
</dbReference>
<evidence type="ECO:0000256" key="3">
    <source>
        <dbReference type="ARBA" id="ARBA00022723"/>
    </source>
</evidence>
<dbReference type="GO" id="GO:0008270">
    <property type="term" value="F:zinc ion binding"/>
    <property type="evidence" value="ECO:0007669"/>
    <property type="project" value="InterPro"/>
</dbReference>
<keyword evidence="3 7" id="KW-0479">Metal-binding</keyword>
<comment type="caution">
    <text evidence="9">The sequence shown here is derived from an EMBL/GenBank/DDBJ whole genome shotgun (WGS) entry which is preliminary data.</text>
</comment>
<dbReference type="RefSeq" id="WP_194504545.1">
    <property type="nucleotide sequence ID" value="NZ_JADIVZ010000010.1"/>
</dbReference>
<dbReference type="GO" id="GO:0005829">
    <property type="term" value="C:cytosol"/>
    <property type="evidence" value="ECO:0007669"/>
    <property type="project" value="TreeGrafter"/>
</dbReference>
<keyword evidence="10" id="KW-1185">Reference proteome</keyword>
<dbReference type="Pfam" id="PF08240">
    <property type="entry name" value="ADH_N"/>
    <property type="match status" value="1"/>
</dbReference>
<sequence length="364" mass="37818">MKAALFTGDTASLTIEEVELDADTLGEHDVRIEVGATGVCHSDLSALHGTFGPMHNPSILGHEGAGRVVAVGSGVSRTRVGDRVITTFIPACGECFFCVRDQSNLCELNAVLRGRGIGRAIREDGSAARAFCNLGTFAEEMIVHEANVVTVQTDLPDEQLALVGCGVTTGACAVFNTAQVRPGSTVAVIGCGGVGQAVIQAARISGAARIFAVDPVPFKRESARSFGATDLIDPAAADPVEQLRQATDGRGVDYVFEVVGRPETVVQAHTAARFGGAVVLIGAGLPGQQVAFDLFALHREKKLLGCGYGSAQVRRDIPRLVALAESGQLDLGSMVSRTMTLGQVNEAFTAMSSGDVVRSVLVGA</sequence>
<evidence type="ECO:0000256" key="4">
    <source>
        <dbReference type="ARBA" id="ARBA00022833"/>
    </source>
</evidence>
<organism evidence="9 10">
    <name type="scientific">Nocardioides acrostichi</name>
    <dbReference type="NCBI Taxonomy" id="2784339"/>
    <lineage>
        <taxon>Bacteria</taxon>
        <taxon>Bacillati</taxon>
        <taxon>Actinomycetota</taxon>
        <taxon>Actinomycetes</taxon>
        <taxon>Propionibacteriales</taxon>
        <taxon>Nocardioidaceae</taxon>
        <taxon>Nocardioides</taxon>
    </lineage>
</organism>
<dbReference type="PANTHER" id="PTHR43880">
    <property type="entry name" value="ALCOHOL DEHYDROGENASE"/>
    <property type="match status" value="1"/>
</dbReference>
<dbReference type="AlphaFoldDB" id="A0A930V504"/>
<evidence type="ECO:0000256" key="7">
    <source>
        <dbReference type="RuleBase" id="RU361277"/>
    </source>
</evidence>
<keyword evidence="4 7" id="KW-0862">Zinc</keyword>
<evidence type="ECO:0000259" key="8">
    <source>
        <dbReference type="SMART" id="SM00829"/>
    </source>
</evidence>
<dbReference type="SUPFAM" id="SSF50129">
    <property type="entry name" value="GroES-like"/>
    <property type="match status" value="2"/>
</dbReference>
<dbReference type="PANTHER" id="PTHR43880:SF12">
    <property type="entry name" value="ALCOHOL DEHYDROGENASE CLASS-3"/>
    <property type="match status" value="1"/>
</dbReference>
<dbReference type="Pfam" id="PF00107">
    <property type="entry name" value="ADH_zinc_N"/>
    <property type="match status" value="1"/>
</dbReference>
<dbReference type="FunFam" id="3.40.50.720:FF:000003">
    <property type="entry name" value="S-(hydroxymethyl)glutathione dehydrogenase"/>
    <property type="match status" value="1"/>
</dbReference>
<keyword evidence="6" id="KW-0520">NAD</keyword>
<dbReference type="PROSITE" id="PS00059">
    <property type="entry name" value="ADH_ZINC"/>
    <property type="match status" value="1"/>
</dbReference>
<dbReference type="InterPro" id="IPR002328">
    <property type="entry name" value="ADH_Zn_CS"/>
</dbReference>
<dbReference type="InterPro" id="IPR011032">
    <property type="entry name" value="GroES-like_sf"/>
</dbReference>
<dbReference type="InterPro" id="IPR013149">
    <property type="entry name" value="ADH-like_C"/>
</dbReference>
<dbReference type="InterPro" id="IPR013154">
    <property type="entry name" value="ADH-like_N"/>
</dbReference>
<comment type="similarity">
    <text evidence="2 7">Belongs to the zinc-containing alcohol dehydrogenase family.</text>
</comment>
<dbReference type="Gene3D" id="3.40.50.720">
    <property type="entry name" value="NAD(P)-binding Rossmann-like Domain"/>
    <property type="match status" value="1"/>
</dbReference>
<dbReference type="Proteomes" id="UP000656804">
    <property type="component" value="Unassembled WGS sequence"/>
</dbReference>
<evidence type="ECO:0000313" key="10">
    <source>
        <dbReference type="Proteomes" id="UP000656804"/>
    </source>
</evidence>
<evidence type="ECO:0000256" key="1">
    <source>
        <dbReference type="ARBA" id="ARBA00001947"/>
    </source>
</evidence>
<dbReference type="InterPro" id="IPR020843">
    <property type="entry name" value="ER"/>
</dbReference>
<feature type="domain" description="Enoyl reductase (ER)" evidence="8">
    <location>
        <begin position="8"/>
        <end position="361"/>
    </location>
</feature>
<accession>A0A930V504</accession>
<keyword evidence="5" id="KW-0560">Oxidoreductase</keyword>
<protein>
    <submittedName>
        <fullName evidence="9">Zn-dependent alcohol dehydrogenase</fullName>
    </submittedName>
</protein>